<dbReference type="Proteomes" id="UP000187203">
    <property type="component" value="Unassembled WGS sequence"/>
</dbReference>
<accession>A0A1R3KVG9</accession>
<sequence length="615" mass="65465">MPRMEISVSLAAPLTTTPSTSRRASPRSRIGRLRRVSASITVTEAGASSRRCSKPAAVTTVVSRSVADQLRLLDGGRLDQIADGQQPDQLAVAHHRQVAQVVVGHHLHAVAHGLLRQHDDDRLGHDLADRGRIGGAPLQGHLARIVALADDAHQFAVAHHRQRPDVLFRHQAQGVEHPGVGGDGVDVLLGLQGKQLGDGFHCGSPEAPCQGQQETGRQQHHQGGRRGAVPDQAQQHPAQGRHHGQGGGQQQHPAKGTGQQKGRGTGGDQQRHHRHHAHRLQGADHEGCRGHPQQVAEQDVVQVQLGGQPGVQHQAQAEHAGKRPRPSGPATKAPATSGAPSAEASTRPGKTAWAMASPSSAQPLSTRKQDSSAVGTATSTAISNAWRRKSTSRAVTRRQDEGQQKDQGLQDHHAAPGGAVEEVAEVGTQEPAADADGDADQHHPREAIAEQIGRRPRRHHQGDDQEGAHRLHRRHGAQRQQGKEQQPVQGGIETAGARLALVEEYQQQVAPLEQQHQQGDGGDSQQLATGLGGNGQDVAEDDGLDVHRHRRQRDQEQPAAKEGAEDQADDDVFLESGVVPQPEHGASRRAAGEKGAQGQRQPQQIGAGHAGHHGM</sequence>
<feature type="compositionally biased region" description="Basic and acidic residues" evidence="1">
    <location>
        <begin position="439"/>
        <end position="448"/>
    </location>
</feature>
<feature type="compositionally biased region" description="Low complexity" evidence="1">
    <location>
        <begin position="514"/>
        <end position="526"/>
    </location>
</feature>
<feature type="compositionally biased region" description="Low complexity" evidence="1">
    <location>
        <begin position="415"/>
        <end position="427"/>
    </location>
</feature>
<comment type="caution">
    <text evidence="2">The sequence shown here is derived from an EMBL/GenBank/DDBJ whole genome shotgun (WGS) entry which is preliminary data.</text>
</comment>
<dbReference type="AlphaFoldDB" id="A0A1R3KVG9"/>
<keyword evidence="3" id="KW-1185">Reference proteome</keyword>
<evidence type="ECO:0000313" key="2">
    <source>
        <dbReference type="EMBL" id="OMP11039.1"/>
    </source>
</evidence>
<evidence type="ECO:0000256" key="1">
    <source>
        <dbReference type="SAM" id="MobiDB-lite"/>
    </source>
</evidence>
<feature type="region of interest" description="Disordered" evidence="1">
    <location>
        <begin position="202"/>
        <end position="294"/>
    </location>
</feature>
<gene>
    <name evidence="2" type="ORF">COLO4_04069</name>
</gene>
<proteinExistence type="predicted"/>
<name>A0A1R3KVG9_9ROSI</name>
<dbReference type="EMBL" id="AWUE01011029">
    <property type="protein sequence ID" value="OMP11039.1"/>
    <property type="molecule type" value="Genomic_DNA"/>
</dbReference>
<feature type="compositionally biased region" description="Polar residues" evidence="1">
    <location>
        <begin position="478"/>
        <end position="488"/>
    </location>
</feature>
<feature type="region of interest" description="Disordered" evidence="1">
    <location>
        <begin position="309"/>
        <end position="495"/>
    </location>
</feature>
<feature type="region of interest" description="Disordered" evidence="1">
    <location>
        <begin position="510"/>
        <end position="615"/>
    </location>
</feature>
<protein>
    <submittedName>
        <fullName evidence="2">Uncharacterized protein</fullName>
    </submittedName>
</protein>
<organism evidence="2 3">
    <name type="scientific">Corchorus olitorius</name>
    <dbReference type="NCBI Taxonomy" id="93759"/>
    <lineage>
        <taxon>Eukaryota</taxon>
        <taxon>Viridiplantae</taxon>
        <taxon>Streptophyta</taxon>
        <taxon>Embryophyta</taxon>
        <taxon>Tracheophyta</taxon>
        <taxon>Spermatophyta</taxon>
        <taxon>Magnoliopsida</taxon>
        <taxon>eudicotyledons</taxon>
        <taxon>Gunneridae</taxon>
        <taxon>Pentapetalae</taxon>
        <taxon>rosids</taxon>
        <taxon>malvids</taxon>
        <taxon>Malvales</taxon>
        <taxon>Malvaceae</taxon>
        <taxon>Grewioideae</taxon>
        <taxon>Apeibeae</taxon>
        <taxon>Corchorus</taxon>
    </lineage>
</organism>
<feature type="compositionally biased region" description="Polar residues" evidence="1">
    <location>
        <begin position="357"/>
        <end position="383"/>
    </location>
</feature>
<evidence type="ECO:0000313" key="3">
    <source>
        <dbReference type="Proteomes" id="UP000187203"/>
    </source>
</evidence>
<feature type="compositionally biased region" description="Basic and acidic residues" evidence="1">
    <location>
        <begin position="397"/>
        <end position="414"/>
    </location>
</feature>
<reference evidence="3" key="1">
    <citation type="submission" date="2013-09" db="EMBL/GenBank/DDBJ databases">
        <title>Corchorus olitorius genome sequencing.</title>
        <authorList>
            <person name="Alam M."/>
            <person name="Haque M.S."/>
            <person name="Islam M.S."/>
            <person name="Emdad E.M."/>
            <person name="Islam M.M."/>
            <person name="Ahmed B."/>
            <person name="Halim A."/>
            <person name="Hossen Q.M.M."/>
            <person name="Hossain M.Z."/>
            <person name="Ahmed R."/>
            <person name="Khan M.M."/>
            <person name="Islam R."/>
            <person name="Rashid M.M."/>
            <person name="Khan S.A."/>
            <person name="Rahman M.S."/>
            <person name="Alam M."/>
            <person name="Yahiya A.S."/>
            <person name="Khan M.S."/>
            <person name="Azam M.S."/>
            <person name="Haque T."/>
            <person name="Lashkar M.Z.H."/>
            <person name="Akhand A.I."/>
            <person name="Morshed G."/>
            <person name="Roy S."/>
            <person name="Uddin K.S."/>
            <person name="Rabeya T."/>
            <person name="Hossain A.S."/>
            <person name="Chowdhury A."/>
            <person name="Snigdha A.R."/>
            <person name="Mortoza M.S."/>
            <person name="Matin S.A."/>
            <person name="Hoque S.M.E."/>
            <person name="Islam M.K."/>
            <person name="Roy D.K."/>
            <person name="Haider R."/>
            <person name="Moosa M.M."/>
            <person name="Elias S.M."/>
            <person name="Hasan A.M."/>
            <person name="Jahan S."/>
            <person name="Shafiuddin M."/>
            <person name="Mahmood N."/>
            <person name="Shommy N.S."/>
        </authorList>
    </citation>
    <scope>NUCLEOTIDE SEQUENCE [LARGE SCALE GENOMIC DNA]</scope>
    <source>
        <strain evidence="3">cv. O-4</strain>
    </source>
</reference>